<evidence type="ECO:0000313" key="1">
    <source>
        <dbReference type="EMBL" id="QSB15436.1"/>
    </source>
</evidence>
<reference evidence="1" key="1">
    <citation type="submission" date="2021-02" db="EMBL/GenBank/DDBJ databases">
        <title>Natrosporangium hydrolyticum gen. nov., sp. nov, a haloalkaliphilic actinobacterium from a soda solonchak soil.</title>
        <authorList>
            <person name="Sorokin D.Y."/>
            <person name="Khijniak T.V."/>
            <person name="Zakharycheva A.P."/>
            <person name="Boueva O.V."/>
            <person name="Ariskina E.V."/>
            <person name="Hahnke R.L."/>
            <person name="Bunk B."/>
            <person name="Sproer C."/>
            <person name="Schumann P."/>
            <person name="Evtushenko L.I."/>
            <person name="Kublanov I.V."/>
        </authorList>
    </citation>
    <scope>NUCLEOTIDE SEQUENCE</scope>
    <source>
        <strain evidence="1">DSM 106523</strain>
    </source>
</reference>
<keyword evidence="2" id="KW-1185">Reference proteome</keyword>
<dbReference type="Proteomes" id="UP000662857">
    <property type="component" value="Chromosome"/>
</dbReference>
<accession>A0A895YL89</accession>
<proteinExistence type="predicted"/>
<dbReference type="EMBL" id="CP070499">
    <property type="protein sequence ID" value="QSB15436.1"/>
    <property type="molecule type" value="Genomic_DNA"/>
</dbReference>
<dbReference type="AlphaFoldDB" id="A0A895YL89"/>
<evidence type="ECO:0000313" key="2">
    <source>
        <dbReference type="Proteomes" id="UP000662857"/>
    </source>
</evidence>
<sequence>MSFLSVLPGVVGAAGSRTAMTAGDWSGWAQHSETMLRNAGGGCRSGKLSSAFDSYLAQLRPCLQNQAVRASALGGNAASAASAVDQADGDSSGVLGGQVGNLVSQASVLARQINFG</sequence>
<gene>
    <name evidence="1" type="ORF">JQS43_03500</name>
</gene>
<protein>
    <submittedName>
        <fullName evidence="1">Uncharacterized protein</fullName>
    </submittedName>
</protein>
<name>A0A895YL89_9ACTN</name>
<organism evidence="1 2">
    <name type="scientific">Natronosporangium hydrolyticum</name>
    <dbReference type="NCBI Taxonomy" id="2811111"/>
    <lineage>
        <taxon>Bacteria</taxon>
        <taxon>Bacillati</taxon>
        <taxon>Actinomycetota</taxon>
        <taxon>Actinomycetes</taxon>
        <taxon>Micromonosporales</taxon>
        <taxon>Micromonosporaceae</taxon>
        <taxon>Natronosporangium</taxon>
    </lineage>
</organism>
<dbReference type="KEGG" id="nhy:JQS43_03500"/>
<dbReference type="RefSeq" id="WP_239677618.1">
    <property type="nucleotide sequence ID" value="NZ_CP070499.1"/>
</dbReference>